<dbReference type="InterPro" id="IPR036480">
    <property type="entry name" value="CarbP_synth_ssu_N_sf"/>
</dbReference>
<dbReference type="EC" id="6.3.5.5" evidence="8"/>
<feature type="binding site" evidence="8">
    <location>
        <position position="45"/>
    </location>
    <ligand>
        <name>L-glutamine</name>
        <dbReference type="ChEBI" id="CHEBI:58359"/>
    </ligand>
</feature>
<comment type="caution">
    <text evidence="10">The sequence shown here is derived from an EMBL/GenBank/DDBJ whole genome shotgun (WGS) entry which is preliminary data.</text>
</comment>
<dbReference type="PANTHER" id="PTHR43418">
    <property type="entry name" value="MULTIFUNCTIONAL TRYPTOPHAN BIOSYNTHESIS PROTEIN-RELATED"/>
    <property type="match status" value="1"/>
</dbReference>
<dbReference type="Pfam" id="PF00988">
    <property type="entry name" value="CPSase_sm_chain"/>
    <property type="match status" value="1"/>
</dbReference>
<dbReference type="InterPro" id="IPR002474">
    <property type="entry name" value="CarbamoylP_synth_ssu_N"/>
</dbReference>
<reference evidence="11" key="1">
    <citation type="submission" date="2017-09" db="EMBL/GenBank/DDBJ databases">
        <title>Depth-based differentiation of microbial function through sediment-hosted aquifers and enrichment of novel symbionts in the deep terrestrial subsurface.</title>
        <authorList>
            <person name="Probst A.J."/>
            <person name="Ladd B."/>
            <person name="Jarett J.K."/>
            <person name="Geller-Mcgrath D.E."/>
            <person name="Sieber C.M.K."/>
            <person name="Emerson J.B."/>
            <person name="Anantharaman K."/>
            <person name="Thomas B.C."/>
            <person name="Malmstrom R."/>
            <person name="Stieglmeier M."/>
            <person name="Klingl A."/>
            <person name="Woyke T."/>
            <person name="Ryan C.M."/>
            <person name="Banfield J.F."/>
        </authorList>
    </citation>
    <scope>NUCLEOTIDE SEQUENCE [LARGE SCALE GENOMIC DNA]</scope>
</reference>
<feature type="binding site" evidence="8">
    <location>
        <position position="283"/>
    </location>
    <ligand>
        <name>L-glutamine</name>
        <dbReference type="ChEBI" id="CHEBI:58359"/>
    </ligand>
</feature>
<dbReference type="PANTHER" id="PTHR43418:SF7">
    <property type="entry name" value="CARBAMOYL-PHOSPHATE SYNTHASE SMALL CHAIN"/>
    <property type="match status" value="1"/>
</dbReference>
<evidence type="ECO:0000256" key="7">
    <source>
        <dbReference type="ARBA" id="ARBA00048816"/>
    </source>
</evidence>
<dbReference type="InterPro" id="IPR006274">
    <property type="entry name" value="CarbamoylP_synth_ssu"/>
</dbReference>
<feature type="region of interest" description="CPSase" evidence="8">
    <location>
        <begin position="1"/>
        <end position="165"/>
    </location>
</feature>
<keyword evidence="3 8" id="KW-0436">Ligase</keyword>
<dbReference type="Proteomes" id="UP000229631">
    <property type="component" value="Unassembled WGS sequence"/>
</dbReference>
<comment type="catalytic activity">
    <reaction evidence="7 8">
        <text>hydrogencarbonate + L-glutamine + 2 ATP + H2O = carbamoyl phosphate + L-glutamate + 2 ADP + phosphate + 2 H(+)</text>
        <dbReference type="Rhea" id="RHEA:18633"/>
        <dbReference type="ChEBI" id="CHEBI:15377"/>
        <dbReference type="ChEBI" id="CHEBI:15378"/>
        <dbReference type="ChEBI" id="CHEBI:17544"/>
        <dbReference type="ChEBI" id="CHEBI:29985"/>
        <dbReference type="ChEBI" id="CHEBI:30616"/>
        <dbReference type="ChEBI" id="CHEBI:43474"/>
        <dbReference type="ChEBI" id="CHEBI:58228"/>
        <dbReference type="ChEBI" id="CHEBI:58359"/>
        <dbReference type="ChEBI" id="CHEBI:456216"/>
        <dbReference type="EC" id="6.3.5.5"/>
    </reaction>
</comment>
<dbReference type="Pfam" id="PF00117">
    <property type="entry name" value="GATase"/>
    <property type="match status" value="1"/>
</dbReference>
<feature type="binding site" evidence="8">
    <location>
        <position position="285"/>
    </location>
    <ligand>
        <name>L-glutamine</name>
        <dbReference type="ChEBI" id="CHEBI:58359"/>
    </ligand>
</feature>
<feature type="binding site" evidence="8">
    <location>
        <position position="286"/>
    </location>
    <ligand>
        <name>L-glutamine</name>
        <dbReference type="ChEBI" id="CHEBI:58359"/>
    </ligand>
</feature>
<proteinExistence type="inferred from homology"/>
<evidence type="ECO:0000256" key="1">
    <source>
        <dbReference type="ARBA" id="ARBA00005077"/>
    </source>
</evidence>
<dbReference type="GO" id="GO:0004359">
    <property type="term" value="F:glutaminase activity"/>
    <property type="evidence" value="ECO:0007669"/>
    <property type="project" value="RHEA"/>
</dbReference>
<dbReference type="InterPro" id="IPR017926">
    <property type="entry name" value="GATASE"/>
</dbReference>
<comment type="function">
    <text evidence="8">Small subunit of the glutamine-dependent carbamoyl phosphate synthetase (CPSase). CPSase catalyzes the formation of carbamoyl phosphate from the ammonia moiety of glutamine, carbonate, and phosphate donated by ATP, constituting the first step of 2 biosynthetic pathways, one leading to arginine and/or urea and the other to pyrimidine nucleotides. The small subunit (glutamine amidotransferase) binds and cleaves glutamine to supply the large subunit with the substrate ammonia.</text>
</comment>
<dbReference type="GO" id="GO:0006541">
    <property type="term" value="P:glutamine metabolic process"/>
    <property type="evidence" value="ECO:0007669"/>
    <property type="project" value="InterPro"/>
</dbReference>
<dbReference type="InterPro" id="IPR035686">
    <property type="entry name" value="CPSase_GATase1"/>
</dbReference>
<dbReference type="SUPFAM" id="SSF52317">
    <property type="entry name" value="Class I glutamine amidotransferase-like"/>
    <property type="match status" value="1"/>
</dbReference>
<evidence type="ECO:0000256" key="6">
    <source>
        <dbReference type="ARBA" id="ARBA00022962"/>
    </source>
</evidence>
<evidence type="ECO:0000256" key="5">
    <source>
        <dbReference type="ARBA" id="ARBA00022840"/>
    </source>
</evidence>
<dbReference type="HAMAP" id="MF_01209">
    <property type="entry name" value="CPSase_S_chain"/>
    <property type="match status" value="1"/>
</dbReference>
<dbReference type="PRINTS" id="PR00099">
    <property type="entry name" value="CPSGATASE"/>
</dbReference>
<dbReference type="PRINTS" id="PR00096">
    <property type="entry name" value="GATASE"/>
</dbReference>
<evidence type="ECO:0000256" key="4">
    <source>
        <dbReference type="ARBA" id="ARBA00022741"/>
    </source>
</evidence>
<comment type="catalytic activity">
    <reaction evidence="8">
        <text>L-glutamine + H2O = L-glutamate + NH4(+)</text>
        <dbReference type="Rhea" id="RHEA:15889"/>
        <dbReference type="ChEBI" id="CHEBI:15377"/>
        <dbReference type="ChEBI" id="CHEBI:28938"/>
        <dbReference type="ChEBI" id="CHEBI:29985"/>
        <dbReference type="ChEBI" id="CHEBI:58359"/>
    </reaction>
</comment>
<feature type="binding site" evidence="8">
    <location>
        <position position="215"/>
    </location>
    <ligand>
        <name>L-glutamine</name>
        <dbReference type="ChEBI" id="CHEBI:58359"/>
    </ligand>
</feature>
<name>A0A2M7BE58_9BACT</name>
<accession>A0A2M7BE58</accession>
<keyword evidence="6 8" id="KW-0315">Glutamine amidotransferase</keyword>
<dbReference type="GO" id="GO:0006526">
    <property type="term" value="P:L-arginine biosynthetic process"/>
    <property type="evidence" value="ECO:0007669"/>
    <property type="project" value="UniProtKB-UniRule"/>
</dbReference>
<dbReference type="Gene3D" id="3.40.50.880">
    <property type="match status" value="1"/>
</dbReference>
<evidence type="ECO:0000313" key="11">
    <source>
        <dbReference type="Proteomes" id="UP000229631"/>
    </source>
</evidence>
<feature type="binding site" evidence="8">
    <location>
        <position position="242"/>
    </location>
    <ligand>
        <name>L-glutamine</name>
        <dbReference type="ChEBI" id="CHEBI:58359"/>
    </ligand>
</feature>
<dbReference type="GO" id="GO:0004088">
    <property type="term" value="F:carbamoyl-phosphate synthase (glutamine-hydrolyzing) activity"/>
    <property type="evidence" value="ECO:0007669"/>
    <property type="project" value="UniProtKB-UniRule"/>
</dbReference>
<evidence type="ECO:0000256" key="3">
    <source>
        <dbReference type="ARBA" id="ARBA00022598"/>
    </source>
</evidence>
<dbReference type="EMBL" id="PEVC01000024">
    <property type="protein sequence ID" value="PIV01373.1"/>
    <property type="molecule type" value="Genomic_DNA"/>
</dbReference>
<dbReference type="UniPathway" id="UPA00070">
    <property type="reaction ID" value="UER00115"/>
</dbReference>
<evidence type="ECO:0000256" key="2">
    <source>
        <dbReference type="ARBA" id="ARBA00007800"/>
    </source>
</evidence>
<dbReference type="UniPathway" id="UPA00068">
    <property type="reaction ID" value="UER00171"/>
</dbReference>
<keyword evidence="4 8" id="KW-0547">Nucleotide-binding</keyword>
<feature type="domain" description="Carbamoyl-phosphate synthase small subunit N-terminal" evidence="9">
    <location>
        <begin position="1"/>
        <end position="132"/>
    </location>
</feature>
<keyword evidence="5 8" id="KW-0067">ATP-binding</keyword>
<evidence type="ECO:0000256" key="8">
    <source>
        <dbReference type="HAMAP-Rule" id="MF_01209"/>
    </source>
</evidence>
<dbReference type="InterPro" id="IPR029062">
    <property type="entry name" value="Class_I_gatase-like"/>
</dbReference>
<dbReference type="GO" id="GO:0044205">
    <property type="term" value="P:'de novo' UMP biosynthetic process"/>
    <property type="evidence" value="ECO:0007669"/>
    <property type="project" value="UniProtKB-UniRule"/>
</dbReference>
<keyword evidence="8" id="KW-0028">Amino-acid biosynthesis</keyword>
<evidence type="ECO:0000313" key="10">
    <source>
        <dbReference type="EMBL" id="PIV01373.1"/>
    </source>
</evidence>
<dbReference type="SUPFAM" id="SSF52021">
    <property type="entry name" value="Carbamoyl phosphate synthetase, small subunit N-terminal domain"/>
    <property type="match status" value="1"/>
</dbReference>
<feature type="binding site" evidence="8">
    <location>
        <position position="245"/>
    </location>
    <ligand>
        <name>L-glutamine</name>
        <dbReference type="ChEBI" id="CHEBI:58359"/>
    </ligand>
</feature>
<dbReference type="PRINTS" id="PR00097">
    <property type="entry name" value="ANTSNTHASEII"/>
</dbReference>
<organism evidence="10 11">
    <name type="scientific">Candidatus Shapirobacteria bacterium CG03_land_8_20_14_0_80_39_12</name>
    <dbReference type="NCBI Taxonomy" id="1974879"/>
    <lineage>
        <taxon>Bacteria</taxon>
        <taxon>Candidatus Shapironibacteriota</taxon>
    </lineage>
</organism>
<dbReference type="NCBIfam" id="TIGR01368">
    <property type="entry name" value="CPSaseIIsmall"/>
    <property type="match status" value="1"/>
</dbReference>
<feature type="active site" evidence="8">
    <location>
        <position position="325"/>
    </location>
</feature>
<protein>
    <recommendedName>
        <fullName evidence="8">Carbamoyl phosphate synthase small chain</fullName>
        <ecNumber evidence="8">6.3.5.5</ecNumber>
    </recommendedName>
    <alternativeName>
        <fullName evidence="8">Carbamoyl phosphate synthetase glutamine chain</fullName>
    </alternativeName>
</protein>
<dbReference type="CDD" id="cd01744">
    <property type="entry name" value="GATase1_CPSase"/>
    <property type="match status" value="1"/>
</dbReference>
<dbReference type="Gene3D" id="3.50.30.20">
    <property type="entry name" value="Carbamoyl-phosphate synthase small subunit, N-terminal domain"/>
    <property type="match status" value="1"/>
</dbReference>
<feature type="active site" evidence="8">
    <location>
        <position position="327"/>
    </location>
</feature>
<sequence length="346" mass="38204">MEAKLILEEGTVLKGNSFGAEVSAAGEVVFSTAMTGYPEAFTDPSYFGQILVMTYPLIGNYGISKAINFQSNKLQLTGLVVAVNCDNPSHFQCTKTLSQWLKESNVPAIEGIDTRVLTQHLRLKGTMLGKIVIGEDQINFYDPNSENIVARVSVNEPKTFFKKNRKTVCLLDCGYKDAILKNLLKRNLNVNIIPWNFDPFNDKPFAGLVISNGPGDPKVVKETILTAKKAIQKHLPVLGICFGNQILSLGAGADTYKLKFGHRSLNQPVRDLKTGKCFITSQNHGFAVNPKTLPLGFKEWFLNLNDETCEGVISDDGLTMGVQFHPEGNPGPTDTEWIFDEFVKKL</sequence>
<feature type="active site" description="Nucleophile" evidence="8">
    <location>
        <position position="241"/>
    </location>
</feature>
<evidence type="ECO:0000259" key="9">
    <source>
        <dbReference type="SMART" id="SM01097"/>
    </source>
</evidence>
<keyword evidence="8" id="KW-0665">Pyrimidine biosynthesis</keyword>
<comment type="subunit">
    <text evidence="8">Composed of two chains; the small (or glutamine) chain promotes the hydrolysis of glutamine to ammonia, which is used by the large (or ammonia) chain to synthesize carbamoyl phosphate. Tetramer of heterodimers (alpha,beta)4.</text>
</comment>
<dbReference type="PROSITE" id="PS51273">
    <property type="entry name" value="GATASE_TYPE_1"/>
    <property type="match status" value="1"/>
</dbReference>
<dbReference type="InterPro" id="IPR050472">
    <property type="entry name" value="Anth_synth/Amidotransfase"/>
</dbReference>
<dbReference type="SMART" id="SM01097">
    <property type="entry name" value="CPSase_sm_chain"/>
    <property type="match status" value="1"/>
</dbReference>
<comment type="pathway">
    <text evidence="1 8">Amino-acid biosynthesis; L-arginine biosynthesis; carbamoyl phosphate from bicarbonate: step 1/1.</text>
</comment>
<dbReference type="AlphaFoldDB" id="A0A2M7BE58"/>
<dbReference type="GO" id="GO:0005524">
    <property type="term" value="F:ATP binding"/>
    <property type="evidence" value="ECO:0007669"/>
    <property type="project" value="UniProtKB-UniRule"/>
</dbReference>
<comment type="pathway">
    <text evidence="8">Pyrimidine metabolism; UMP biosynthesis via de novo pathway; (S)-dihydroorotate from bicarbonate: step 1/3.</text>
</comment>
<dbReference type="NCBIfam" id="NF009475">
    <property type="entry name" value="PRK12838.1"/>
    <property type="match status" value="1"/>
</dbReference>
<feature type="binding site" evidence="8">
    <location>
        <position position="213"/>
    </location>
    <ligand>
        <name>L-glutamine</name>
        <dbReference type="ChEBI" id="CHEBI:58359"/>
    </ligand>
</feature>
<gene>
    <name evidence="8" type="primary">carA</name>
    <name evidence="10" type="ORF">COS54_01155</name>
</gene>
<comment type="similarity">
    <text evidence="2 8">Belongs to the CarA family.</text>
</comment>
<dbReference type="GO" id="GO:0006207">
    <property type="term" value="P:'de novo' pyrimidine nucleobase biosynthetic process"/>
    <property type="evidence" value="ECO:0007669"/>
    <property type="project" value="InterPro"/>
</dbReference>
<keyword evidence="8" id="KW-0055">Arginine biosynthesis</keyword>